<keyword evidence="12" id="KW-1185">Reference proteome</keyword>
<dbReference type="InterPro" id="IPR012549">
    <property type="entry name" value="EptA-like_N"/>
</dbReference>
<evidence type="ECO:0000256" key="3">
    <source>
        <dbReference type="ARBA" id="ARBA00022519"/>
    </source>
</evidence>
<accession>A0A521G228</accession>
<evidence type="ECO:0000259" key="9">
    <source>
        <dbReference type="Pfam" id="PF00884"/>
    </source>
</evidence>
<keyword evidence="4 11" id="KW-0808">Transferase</keyword>
<dbReference type="InterPro" id="IPR040423">
    <property type="entry name" value="PEA_transferase"/>
</dbReference>
<comment type="caution">
    <text evidence="11">The sequence shown here is derived from an EMBL/GenBank/DDBJ whole genome shotgun (WGS) entry which is preliminary data.</text>
</comment>
<evidence type="ECO:0000313" key="11">
    <source>
        <dbReference type="EMBL" id="TAA75065.1"/>
    </source>
</evidence>
<feature type="transmembrane region" description="Helical" evidence="8">
    <location>
        <begin position="159"/>
        <end position="177"/>
    </location>
</feature>
<feature type="transmembrane region" description="Helical" evidence="8">
    <location>
        <begin position="46"/>
        <end position="64"/>
    </location>
</feature>
<sequence length="535" mass="61609">MIFPERRREITQTKLLVIVSLFFVVFYNVAFFQHVVGVYPVSRQNIGFLLSLAVGLSAVIMLFMSVISSIYTVKPLVIFFLLLSSVTAYFIDNFDIVFDHTMIRNIFTTDRDEVADLITLKLVYYLILLGILPSLVVFKIKIAQISFKKNILYKIRDSVVSVIVILGLILFFSKFYTSFFREHKPLRYYTNPTYYIFSTGKYIGDILSTDDSIIHPLGLDAQVVRKNGELKKLIILVVGEAVRADHFSLNGYPRETNPLLKQEDIINFSKMYSCGTSTAYSVPCMFSAFSKDEYSEKKGKTNENVLDLLHRTGSIDILWRDNNSDSKGVAVRVPYQDYKQPENNPLCSDGECRDEGMLIGLDQYVEQHQERDILIVLHQMGNHGPAYYKRYRKEFEKFQPVCTTNQLEECSNEEIINSYDNALLYTDYFLSQAIAFLKKYDQSRTAALLYFSDHGESLGENSLYLHGLPYNIAPEAQTHIGAFAWFNSNISKNIPLKMKKTKDQRYSHDNLFHTLVGLFEVQTKEYKKDMDLSSN</sequence>
<feature type="domain" description="Sulfatase N-terminal" evidence="9">
    <location>
        <begin position="233"/>
        <end position="520"/>
    </location>
</feature>
<dbReference type="Proteomes" id="UP000316238">
    <property type="component" value="Unassembled WGS sequence"/>
</dbReference>
<evidence type="ECO:0000256" key="7">
    <source>
        <dbReference type="ARBA" id="ARBA00023136"/>
    </source>
</evidence>
<evidence type="ECO:0000256" key="2">
    <source>
        <dbReference type="ARBA" id="ARBA00022475"/>
    </source>
</evidence>
<evidence type="ECO:0000259" key="10">
    <source>
        <dbReference type="Pfam" id="PF08019"/>
    </source>
</evidence>
<feature type="transmembrane region" description="Helical" evidence="8">
    <location>
        <begin position="76"/>
        <end position="98"/>
    </location>
</feature>
<name>A0A521G228_9BACT</name>
<keyword evidence="6 8" id="KW-1133">Transmembrane helix</keyword>
<comment type="subcellular location">
    <subcellularLocation>
        <location evidence="1">Cell inner membrane</location>
        <topology evidence="1">Multi-pass membrane protein</topology>
    </subcellularLocation>
</comment>
<evidence type="ECO:0000256" key="1">
    <source>
        <dbReference type="ARBA" id="ARBA00004429"/>
    </source>
</evidence>
<keyword evidence="3" id="KW-0997">Cell inner membrane</keyword>
<evidence type="ECO:0000313" key="12">
    <source>
        <dbReference type="Proteomes" id="UP000316238"/>
    </source>
</evidence>
<dbReference type="InterPro" id="IPR017850">
    <property type="entry name" value="Alkaline_phosphatase_core_sf"/>
</dbReference>
<keyword evidence="2" id="KW-1003">Cell membrane</keyword>
<protein>
    <submittedName>
        <fullName evidence="11">Lipid A ethanolaminephosphotransferase</fullName>
        <ecNumber evidence="11">2.7.8.-</ecNumber>
    </submittedName>
</protein>
<dbReference type="PANTHER" id="PTHR30443:SF0">
    <property type="entry name" value="PHOSPHOETHANOLAMINE TRANSFERASE EPTA"/>
    <property type="match status" value="1"/>
</dbReference>
<evidence type="ECO:0000256" key="8">
    <source>
        <dbReference type="SAM" id="Phobius"/>
    </source>
</evidence>
<dbReference type="SUPFAM" id="SSF53649">
    <property type="entry name" value="Alkaline phosphatase-like"/>
    <property type="match status" value="1"/>
</dbReference>
<dbReference type="AlphaFoldDB" id="A0A521G228"/>
<dbReference type="Gene3D" id="3.40.720.10">
    <property type="entry name" value="Alkaline Phosphatase, subunit A"/>
    <property type="match status" value="1"/>
</dbReference>
<keyword evidence="5 8" id="KW-0812">Transmembrane</keyword>
<dbReference type="InterPro" id="IPR058130">
    <property type="entry name" value="PEA_transf_C"/>
</dbReference>
<feature type="transmembrane region" description="Helical" evidence="8">
    <location>
        <begin position="118"/>
        <end position="138"/>
    </location>
</feature>
<keyword evidence="7 8" id="KW-0472">Membrane</keyword>
<reference evidence="11" key="1">
    <citation type="submission" date="2017-07" db="EMBL/GenBank/DDBJ databases">
        <title>The cable genome - Insights into the physiology and evolution of filamentous bacteria capable of sulfide oxidation via long distance electron transfer.</title>
        <authorList>
            <person name="Thorup C."/>
            <person name="Bjerg J.T."/>
            <person name="Schreiber L."/>
            <person name="Nielsen L.P."/>
            <person name="Kjeldsen K.U."/>
            <person name="Boesen T."/>
            <person name="Boggild A."/>
            <person name="Meysman F."/>
            <person name="Geelhoed J."/>
            <person name="Schramm A."/>
        </authorList>
    </citation>
    <scope>NUCLEOTIDE SEQUENCE [LARGE SCALE GENOMIC DNA]</scope>
    <source>
        <strain evidence="11">GS</strain>
    </source>
</reference>
<dbReference type="GO" id="GO:0005886">
    <property type="term" value="C:plasma membrane"/>
    <property type="evidence" value="ECO:0007669"/>
    <property type="project" value="UniProtKB-SubCell"/>
</dbReference>
<dbReference type="EMBL" id="NQJD01000012">
    <property type="protein sequence ID" value="TAA75065.1"/>
    <property type="molecule type" value="Genomic_DNA"/>
</dbReference>
<gene>
    <name evidence="11" type="ORF">CDV28_11239</name>
</gene>
<organism evidence="11 12">
    <name type="scientific">Candidatus Electronema aureum</name>
    <dbReference type="NCBI Taxonomy" id="2005002"/>
    <lineage>
        <taxon>Bacteria</taxon>
        <taxon>Pseudomonadati</taxon>
        <taxon>Thermodesulfobacteriota</taxon>
        <taxon>Desulfobulbia</taxon>
        <taxon>Desulfobulbales</taxon>
        <taxon>Desulfobulbaceae</taxon>
        <taxon>Candidatus Electronema</taxon>
    </lineage>
</organism>
<proteinExistence type="predicted"/>
<dbReference type="PANTHER" id="PTHR30443">
    <property type="entry name" value="INNER MEMBRANE PROTEIN"/>
    <property type="match status" value="1"/>
</dbReference>
<dbReference type="EC" id="2.7.8.-" evidence="11"/>
<dbReference type="CDD" id="cd16017">
    <property type="entry name" value="LptA"/>
    <property type="match status" value="1"/>
</dbReference>
<evidence type="ECO:0000256" key="6">
    <source>
        <dbReference type="ARBA" id="ARBA00022989"/>
    </source>
</evidence>
<feature type="transmembrane region" description="Helical" evidence="8">
    <location>
        <begin position="15"/>
        <end position="34"/>
    </location>
</feature>
<dbReference type="Pfam" id="PF08019">
    <property type="entry name" value="EptA_B_N"/>
    <property type="match status" value="1"/>
</dbReference>
<feature type="domain" description="Phosphoethanolamine transferase N-terminal" evidence="10">
    <location>
        <begin position="58"/>
        <end position="203"/>
    </location>
</feature>
<evidence type="ECO:0000256" key="4">
    <source>
        <dbReference type="ARBA" id="ARBA00022679"/>
    </source>
</evidence>
<dbReference type="InterPro" id="IPR000917">
    <property type="entry name" value="Sulfatase_N"/>
</dbReference>
<dbReference type="GO" id="GO:0016776">
    <property type="term" value="F:phosphotransferase activity, phosphate group as acceptor"/>
    <property type="evidence" value="ECO:0007669"/>
    <property type="project" value="TreeGrafter"/>
</dbReference>
<evidence type="ECO:0000256" key="5">
    <source>
        <dbReference type="ARBA" id="ARBA00022692"/>
    </source>
</evidence>
<dbReference type="Pfam" id="PF00884">
    <property type="entry name" value="Sulfatase"/>
    <property type="match status" value="1"/>
</dbReference>
<dbReference type="NCBIfam" id="NF028537">
    <property type="entry name" value="P_eth_NH2_trans"/>
    <property type="match status" value="1"/>
</dbReference>
<dbReference type="GO" id="GO:0009244">
    <property type="term" value="P:lipopolysaccharide core region biosynthetic process"/>
    <property type="evidence" value="ECO:0007669"/>
    <property type="project" value="TreeGrafter"/>
</dbReference>